<evidence type="ECO:0000256" key="4">
    <source>
        <dbReference type="ARBA" id="ARBA00022598"/>
    </source>
</evidence>
<keyword evidence="6" id="KW-0067">ATP-binding</keyword>
<dbReference type="PANTHER" id="PTHR11550:SF0">
    <property type="entry name" value="CTP SYNTHASE-RELATED"/>
    <property type="match status" value="1"/>
</dbReference>
<evidence type="ECO:0000256" key="7">
    <source>
        <dbReference type="ARBA" id="ARBA00022962"/>
    </source>
</evidence>
<evidence type="ECO:0000256" key="2">
    <source>
        <dbReference type="ARBA" id="ARBA00007533"/>
    </source>
</evidence>
<dbReference type="EMBL" id="MUJZ01010204">
    <property type="protein sequence ID" value="OTF82102.1"/>
    <property type="molecule type" value="Genomic_DNA"/>
</dbReference>
<accession>A0A1Y3BMQ7</accession>
<name>A0A1Y3BMQ7_EURMA</name>
<reference evidence="11 12" key="1">
    <citation type="submission" date="2017-03" db="EMBL/GenBank/DDBJ databases">
        <title>Genome Survey of Euroglyphus maynei.</title>
        <authorList>
            <person name="Arlian L.G."/>
            <person name="Morgan M.S."/>
            <person name="Rider S.D."/>
        </authorList>
    </citation>
    <scope>NUCLEOTIDE SEQUENCE [LARGE SCALE GENOMIC DNA]</scope>
    <source>
        <strain evidence="11">Arlian Lab</strain>
        <tissue evidence="11">Whole body</tissue>
    </source>
</reference>
<keyword evidence="7" id="KW-0315">Glutamine amidotransferase</keyword>
<evidence type="ECO:0000256" key="5">
    <source>
        <dbReference type="ARBA" id="ARBA00022741"/>
    </source>
</evidence>
<dbReference type="GO" id="GO:0005737">
    <property type="term" value="C:cytoplasm"/>
    <property type="evidence" value="ECO:0007669"/>
    <property type="project" value="TreeGrafter"/>
</dbReference>
<feature type="non-terminal residue" evidence="11">
    <location>
        <position position="1"/>
    </location>
</feature>
<dbReference type="Pfam" id="PF00117">
    <property type="entry name" value="GATase"/>
    <property type="match status" value="1"/>
</dbReference>
<feature type="domain" description="Glutamine amidotransferase" evidence="10">
    <location>
        <begin position="1"/>
        <end position="172"/>
    </location>
</feature>
<proteinExistence type="inferred from homology"/>
<dbReference type="InterPro" id="IPR017926">
    <property type="entry name" value="GATASE"/>
</dbReference>
<dbReference type="EC" id="6.3.4.2" evidence="3"/>
<evidence type="ECO:0000313" key="11">
    <source>
        <dbReference type="EMBL" id="OTF82102.1"/>
    </source>
</evidence>
<dbReference type="SUPFAM" id="SSF52317">
    <property type="entry name" value="Class I glutamine amidotransferase-like"/>
    <property type="match status" value="1"/>
</dbReference>
<keyword evidence="8" id="KW-0665">Pyrimidine biosynthesis</keyword>
<comment type="catalytic activity">
    <reaction evidence="9">
        <text>UTP + L-glutamine + ATP + H2O = CTP + L-glutamate + ADP + phosphate + 2 H(+)</text>
        <dbReference type="Rhea" id="RHEA:26426"/>
        <dbReference type="ChEBI" id="CHEBI:15377"/>
        <dbReference type="ChEBI" id="CHEBI:15378"/>
        <dbReference type="ChEBI" id="CHEBI:29985"/>
        <dbReference type="ChEBI" id="CHEBI:30616"/>
        <dbReference type="ChEBI" id="CHEBI:37563"/>
        <dbReference type="ChEBI" id="CHEBI:43474"/>
        <dbReference type="ChEBI" id="CHEBI:46398"/>
        <dbReference type="ChEBI" id="CHEBI:58359"/>
        <dbReference type="ChEBI" id="CHEBI:456216"/>
        <dbReference type="EC" id="6.3.4.2"/>
    </reaction>
</comment>
<evidence type="ECO:0000256" key="1">
    <source>
        <dbReference type="ARBA" id="ARBA00005171"/>
    </source>
</evidence>
<evidence type="ECO:0000256" key="3">
    <source>
        <dbReference type="ARBA" id="ARBA00012291"/>
    </source>
</evidence>
<dbReference type="GO" id="GO:0044210">
    <property type="term" value="P:'de novo' CTP biosynthetic process"/>
    <property type="evidence" value="ECO:0007669"/>
    <property type="project" value="UniProtKB-UniPathway"/>
</dbReference>
<keyword evidence="12" id="KW-1185">Reference proteome</keyword>
<dbReference type="PROSITE" id="PS51273">
    <property type="entry name" value="GATASE_TYPE_1"/>
    <property type="match status" value="1"/>
</dbReference>
<evidence type="ECO:0000256" key="8">
    <source>
        <dbReference type="ARBA" id="ARBA00022975"/>
    </source>
</evidence>
<dbReference type="Gene3D" id="3.40.50.880">
    <property type="match status" value="1"/>
</dbReference>
<dbReference type="GO" id="GO:0019856">
    <property type="term" value="P:pyrimidine nucleobase biosynthetic process"/>
    <property type="evidence" value="ECO:0007669"/>
    <property type="project" value="TreeGrafter"/>
</dbReference>
<comment type="similarity">
    <text evidence="2">Belongs to the CTP synthase family.</text>
</comment>
<dbReference type="InterPro" id="IPR004468">
    <property type="entry name" value="CTP_synthase"/>
</dbReference>
<dbReference type="OrthoDB" id="1739076at2759"/>
<comment type="pathway">
    <text evidence="1">Pyrimidine metabolism; CTP biosynthesis via de novo pathway; CTP from UDP: step 2/2.</text>
</comment>
<gene>
    <name evidence="11" type="ORF">BLA29_011826</name>
</gene>
<keyword evidence="5" id="KW-0547">Nucleotide-binding</keyword>
<protein>
    <recommendedName>
        <fullName evidence="3">CTP synthase (glutamine hydrolyzing)</fullName>
        <ecNumber evidence="3">6.3.4.2</ecNumber>
    </recommendedName>
</protein>
<dbReference type="GO" id="GO:0005524">
    <property type="term" value="F:ATP binding"/>
    <property type="evidence" value="ECO:0007669"/>
    <property type="project" value="UniProtKB-KW"/>
</dbReference>
<dbReference type="GO" id="GO:0003883">
    <property type="term" value="F:CTP synthase activity"/>
    <property type="evidence" value="ECO:0007669"/>
    <property type="project" value="UniProtKB-EC"/>
</dbReference>
<evidence type="ECO:0000256" key="6">
    <source>
        <dbReference type="ARBA" id="ARBA00022840"/>
    </source>
</evidence>
<dbReference type="PANTHER" id="PTHR11550">
    <property type="entry name" value="CTP SYNTHASE"/>
    <property type="match status" value="1"/>
</dbReference>
<dbReference type="AlphaFoldDB" id="A0A1Y3BMQ7"/>
<dbReference type="GO" id="GO:0097268">
    <property type="term" value="C:cytoophidium"/>
    <property type="evidence" value="ECO:0007669"/>
    <property type="project" value="TreeGrafter"/>
</dbReference>
<dbReference type="CDD" id="cd01746">
    <property type="entry name" value="GATase1_CTP_Synthase"/>
    <property type="match status" value="1"/>
</dbReference>
<dbReference type="UniPathway" id="UPA00159">
    <property type="reaction ID" value="UER00277"/>
</dbReference>
<evidence type="ECO:0000256" key="9">
    <source>
        <dbReference type="ARBA" id="ARBA00047781"/>
    </source>
</evidence>
<comment type="caution">
    <text evidence="11">The sequence shown here is derived from an EMBL/GenBank/DDBJ whole genome shotgun (WGS) entry which is preliminary data.</text>
</comment>
<dbReference type="InterPro" id="IPR033828">
    <property type="entry name" value="GATase1_CTP_Synthase"/>
</dbReference>
<keyword evidence="4" id="KW-0436">Ligase</keyword>
<dbReference type="GO" id="GO:0042802">
    <property type="term" value="F:identical protein binding"/>
    <property type="evidence" value="ECO:0007669"/>
    <property type="project" value="TreeGrafter"/>
</dbReference>
<evidence type="ECO:0000259" key="10">
    <source>
        <dbReference type="Pfam" id="PF00117"/>
    </source>
</evidence>
<organism evidence="11 12">
    <name type="scientific">Euroglyphus maynei</name>
    <name type="common">Mayne's house dust mite</name>
    <dbReference type="NCBI Taxonomy" id="6958"/>
    <lineage>
        <taxon>Eukaryota</taxon>
        <taxon>Metazoa</taxon>
        <taxon>Ecdysozoa</taxon>
        <taxon>Arthropoda</taxon>
        <taxon>Chelicerata</taxon>
        <taxon>Arachnida</taxon>
        <taxon>Acari</taxon>
        <taxon>Acariformes</taxon>
        <taxon>Sarcoptiformes</taxon>
        <taxon>Astigmata</taxon>
        <taxon>Psoroptidia</taxon>
        <taxon>Analgoidea</taxon>
        <taxon>Pyroglyphidae</taxon>
        <taxon>Pyroglyphinae</taxon>
        <taxon>Euroglyphus</taxon>
    </lineage>
</organism>
<dbReference type="Proteomes" id="UP000194236">
    <property type="component" value="Unassembled WGS sequence"/>
</dbReference>
<dbReference type="InterPro" id="IPR029062">
    <property type="entry name" value="Class_I_gatase-like"/>
</dbReference>
<feature type="non-terminal residue" evidence="11">
    <location>
        <position position="199"/>
    </location>
</feature>
<sequence length="199" mass="22659">VPGGFGDRGIEGKILAIEHARLKKQPFLGICLGFQCAVVEFCRNVLGIKNAESHEQNPDAKEKVVIEMPEHNGGDLGGTMRVGRRETIFVNKDSILHRLYKPKNDRVFERHRHRYEVNIDMVDQLEKAGMMFVGKDTTMKRMEIMELRDHPYFVGVQFHPEYTSRPLKPSVPYLGLLLASTQKLDAFMESQNSNSDTDA</sequence>
<evidence type="ECO:0000313" key="12">
    <source>
        <dbReference type="Proteomes" id="UP000194236"/>
    </source>
</evidence>